<evidence type="ECO:0000256" key="1">
    <source>
        <dbReference type="ARBA" id="ARBA00006532"/>
    </source>
</evidence>
<dbReference type="NCBIfam" id="NF007776">
    <property type="entry name" value="PRK10465.1"/>
    <property type="match status" value="1"/>
</dbReference>
<reference evidence="2 3" key="1">
    <citation type="submission" date="2018-06" db="EMBL/GenBank/DDBJ databases">
        <authorList>
            <consortium name="Pathogen Informatics"/>
            <person name="Doyle S."/>
        </authorList>
    </citation>
    <scope>NUCLEOTIDE SEQUENCE [LARGE SCALE GENOMIC DNA]</scope>
    <source>
        <strain evidence="2 3">NCTC12151</strain>
    </source>
</reference>
<sequence length="163" mass="17949">MSDEILGYAESPTPLVQAAFEAIAKQSMHDLSFLHPNMPVYVSGFTLFEGQWVGCAVTPWMLSALIFPGPDQIWPKRKVSEKIGLTMPYGTMTFTVGELEGVSQYLTCSLMSPIERHLTPEQGVQLTNDSARMLLSMPVSDPDAPAQRDRRALLFGLRNSGDA</sequence>
<dbReference type="AlphaFoldDB" id="A0A2X4XUW1"/>
<dbReference type="Pfam" id="PF11939">
    <property type="entry name" value="NiFe-hyd_HybE"/>
    <property type="match status" value="1"/>
</dbReference>
<keyword evidence="3" id="KW-1185">Reference proteome</keyword>
<comment type="similarity">
    <text evidence="1">Belongs to the HupJ family.</text>
</comment>
<evidence type="ECO:0000313" key="2">
    <source>
        <dbReference type="EMBL" id="SQI43865.1"/>
    </source>
</evidence>
<name>A0A2X4XUW1_9GAMM</name>
<protein>
    <submittedName>
        <fullName evidence="2">Hydrogenase-2 operon protein hybE</fullName>
    </submittedName>
</protein>
<dbReference type="RefSeq" id="WP_111741602.1">
    <property type="nucleotide sequence ID" value="NZ_LR698987.1"/>
</dbReference>
<evidence type="ECO:0000313" key="3">
    <source>
        <dbReference type="Proteomes" id="UP000249005"/>
    </source>
</evidence>
<dbReference type="NCBIfam" id="TIGR03993">
    <property type="entry name" value="hydrog_HybE"/>
    <property type="match status" value="1"/>
</dbReference>
<dbReference type="OrthoDB" id="6485044at2"/>
<dbReference type="InterPro" id="IPR038530">
    <property type="entry name" value="NiFe-hyd_HybE_sf"/>
</dbReference>
<dbReference type="InterPro" id="IPR023994">
    <property type="entry name" value="NiFe-hyd_HybE"/>
</dbReference>
<gene>
    <name evidence="2" type="primary">hybE</name>
    <name evidence="2" type="ORF">NCTC12151_03302</name>
</gene>
<organism evidence="2 3">
    <name type="scientific">Leminorella richardii</name>
    <dbReference type="NCBI Taxonomy" id="158841"/>
    <lineage>
        <taxon>Bacteria</taxon>
        <taxon>Pseudomonadati</taxon>
        <taxon>Pseudomonadota</taxon>
        <taxon>Gammaproteobacteria</taxon>
        <taxon>Enterobacterales</taxon>
        <taxon>Budviciaceae</taxon>
        <taxon>Leminorella</taxon>
    </lineage>
</organism>
<dbReference type="Gene3D" id="3.30.1460.40">
    <property type="entry name" value="[NiFe]-hydrogenase assembly chaperone, HybE"/>
    <property type="match status" value="1"/>
</dbReference>
<proteinExistence type="inferred from homology"/>
<dbReference type="Proteomes" id="UP000249005">
    <property type="component" value="Chromosome 1"/>
</dbReference>
<accession>A0A2X4XUW1</accession>
<dbReference type="EMBL" id="LS483470">
    <property type="protein sequence ID" value="SQI43865.1"/>
    <property type="molecule type" value="Genomic_DNA"/>
</dbReference>
<dbReference type="KEGG" id="lri:NCTC12151_03302"/>